<dbReference type="EMBL" id="JAVRRD010000027">
    <property type="protein sequence ID" value="KAK5047124.1"/>
    <property type="molecule type" value="Genomic_DNA"/>
</dbReference>
<proteinExistence type="predicted"/>
<keyword evidence="3" id="KW-1185">Reference proteome</keyword>
<feature type="compositionally biased region" description="Low complexity" evidence="1">
    <location>
        <begin position="249"/>
        <end position="266"/>
    </location>
</feature>
<evidence type="ECO:0000313" key="3">
    <source>
        <dbReference type="Proteomes" id="UP001358417"/>
    </source>
</evidence>
<name>A0AAV9N264_9EURO</name>
<sequence length="352" mass="38549">MVIFGGLELVAAGYVLHELHKDDEKPRSSEDRRRRRHRHDSQSHSHSHHRRDSDNRPRPPRPETLALPIMAPLRPNSAPPQQTFQPRPGGGGGGGGPFPPGPGGPWMNQMPIQHQQQRPPNPPPQGLPHPQTWPHPNANNGPQNQPPNRPMYLASDFPPNPHQQQQAPPPPPQQQPPPGPGNLAHRPTMHFDMKTGKWQLDMLPPEMPRSDSMPAGLLNIPSSRNRSASLQPPPSRLRQESHRGHGHARGSFSSSGSDSYSSGSDSSSDDRDLAYGSLPGERRRRRGPIQRIVSRERARPIPPQQQQQLAGGGGGGRDYYGQSLGAGGNGGGRGSASMPVEMPHQMRYELQG</sequence>
<feature type="compositionally biased region" description="Pro residues" evidence="1">
    <location>
        <begin position="119"/>
        <end position="133"/>
    </location>
</feature>
<accession>A0AAV9N264</accession>
<dbReference type="RefSeq" id="XP_064702691.1">
    <property type="nucleotide sequence ID" value="XM_064850622.1"/>
</dbReference>
<feature type="compositionally biased region" description="Polar residues" evidence="1">
    <location>
        <begin position="220"/>
        <end position="230"/>
    </location>
</feature>
<organism evidence="2 3">
    <name type="scientific">Exophiala bonariae</name>
    <dbReference type="NCBI Taxonomy" id="1690606"/>
    <lineage>
        <taxon>Eukaryota</taxon>
        <taxon>Fungi</taxon>
        <taxon>Dikarya</taxon>
        <taxon>Ascomycota</taxon>
        <taxon>Pezizomycotina</taxon>
        <taxon>Eurotiomycetes</taxon>
        <taxon>Chaetothyriomycetidae</taxon>
        <taxon>Chaetothyriales</taxon>
        <taxon>Herpotrichiellaceae</taxon>
        <taxon>Exophiala</taxon>
    </lineage>
</organism>
<evidence type="ECO:0000313" key="2">
    <source>
        <dbReference type="EMBL" id="KAK5047124.1"/>
    </source>
</evidence>
<feature type="compositionally biased region" description="Pro residues" evidence="1">
    <location>
        <begin position="167"/>
        <end position="180"/>
    </location>
</feature>
<protein>
    <submittedName>
        <fullName evidence="2">Uncharacterized protein</fullName>
    </submittedName>
</protein>
<gene>
    <name evidence="2" type="ORF">LTR84_007067</name>
</gene>
<dbReference type="AlphaFoldDB" id="A0AAV9N264"/>
<dbReference type="Proteomes" id="UP001358417">
    <property type="component" value="Unassembled WGS sequence"/>
</dbReference>
<reference evidence="2 3" key="1">
    <citation type="submission" date="2023-08" db="EMBL/GenBank/DDBJ databases">
        <title>Black Yeasts Isolated from many extreme environments.</title>
        <authorList>
            <person name="Coleine C."/>
            <person name="Stajich J.E."/>
            <person name="Selbmann L."/>
        </authorList>
    </citation>
    <scope>NUCLEOTIDE SEQUENCE [LARGE SCALE GENOMIC DNA]</scope>
    <source>
        <strain evidence="2 3">CCFEE 5792</strain>
    </source>
</reference>
<feature type="compositionally biased region" description="Low complexity" evidence="1">
    <location>
        <begin position="134"/>
        <end position="143"/>
    </location>
</feature>
<feature type="compositionally biased region" description="Basic and acidic residues" evidence="1">
    <location>
        <begin position="18"/>
        <end position="32"/>
    </location>
</feature>
<feature type="compositionally biased region" description="Gly residues" evidence="1">
    <location>
        <begin position="310"/>
        <end position="334"/>
    </location>
</feature>
<feature type="compositionally biased region" description="Basic and acidic residues" evidence="1">
    <location>
        <begin position="51"/>
        <end position="61"/>
    </location>
</feature>
<comment type="caution">
    <text evidence="2">The sequence shown here is derived from an EMBL/GenBank/DDBJ whole genome shotgun (WGS) entry which is preliminary data.</text>
</comment>
<feature type="region of interest" description="Disordered" evidence="1">
    <location>
        <begin position="18"/>
        <end position="352"/>
    </location>
</feature>
<feature type="compositionally biased region" description="Basic residues" evidence="1">
    <location>
        <begin position="33"/>
        <end position="50"/>
    </location>
</feature>
<dbReference type="GeneID" id="89975235"/>
<evidence type="ECO:0000256" key="1">
    <source>
        <dbReference type="SAM" id="MobiDB-lite"/>
    </source>
</evidence>